<reference evidence="1" key="1">
    <citation type="submission" date="2018-02" db="EMBL/GenBank/DDBJ databases">
        <title>The genomes of Aspergillus section Nigri reveals drivers in fungal speciation.</title>
        <authorList>
            <consortium name="DOE Joint Genome Institute"/>
            <person name="Vesth T.C."/>
            <person name="Nybo J."/>
            <person name="Theobald S."/>
            <person name="Brandl J."/>
            <person name="Frisvad J.C."/>
            <person name="Nielsen K.F."/>
            <person name="Lyhne E.K."/>
            <person name="Kogle M.E."/>
            <person name="Kuo A."/>
            <person name="Riley R."/>
            <person name="Clum A."/>
            <person name="Nolan M."/>
            <person name="Lipzen A."/>
            <person name="Salamov A."/>
            <person name="Henrissat B."/>
            <person name="Wiebenga A."/>
            <person name="De vries R.P."/>
            <person name="Grigoriev I.V."/>
            <person name="Mortensen U.H."/>
            <person name="Andersen M.R."/>
            <person name="Baker S.E."/>
        </authorList>
    </citation>
    <scope>NUCLEOTIDE SEQUENCE</scope>
    <source>
        <strain evidence="1">CBS 621.78</strain>
    </source>
</reference>
<dbReference type="Proteomes" id="UP000249057">
    <property type="component" value="Unassembled WGS sequence"/>
</dbReference>
<name>A0ACD1GLC6_9EURO</name>
<proteinExistence type="predicted"/>
<accession>A0ACD1GLC6</accession>
<dbReference type="EMBL" id="KZ825316">
    <property type="protein sequence ID" value="RAH49876.1"/>
    <property type="molecule type" value="Genomic_DNA"/>
</dbReference>
<evidence type="ECO:0000313" key="2">
    <source>
        <dbReference type="Proteomes" id="UP000249057"/>
    </source>
</evidence>
<protein>
    <submittedName>
        <fullName evidence="1">Uncharacterized protein</fullName>
    </submittedName>
</protein>
<sequence>MSCEMSAISFSKTVMPGSQLHGIDQMRNGALLIACGFAYISPYAYRFEKETRIWIHLWSGKSRYPSNIFRAMTLTRLLNTLPPEAVCFIAKITGLDVSEGEEKPSSGCALFCCAICFSRIIKRKAAITSPSNEGNHDRSSRNRALHLTRI</sequence>
<gene>
    <name evidence="1" type="ORF">BO95DRAFT_248292</name>
</gene>
<keyword evidence="2" id="KW-1185">Reference proteome</keyword>
<evidence type="ECO:0000313" key="1">
    <source>
        <dbReference type="EMBL" id="RAH49876.1"/>
    </source>
</evidence>
<organism evidence="1 2">
    <name type="scientific">Aspergillus brunneoviolaceus CBS 621.78</name>
    <dbReference type="NCBI Taxonomy" id="1450534"/>
    <lineage>
        <taxon>Eukaryota</taxon>
        <taxon>Fungi</taxon>
        <taxon>Dikarya</taxon>
        <taxon>Ascomycota</taxon>
        <taxon>Pezizomycotina</taxon>
        <taxon>Eurotiomycetes</taxon>
        <taxon>Eurotiomycetidae</taxon>
        <taxon>Eurotiales</taxon>
        <taxon>Aspergillaceae</taxon>
        <taxon>Aspergillus</taxon>
        <taxon>Aspergillus subgen. Circumdati</taxon>
    </lineage>
</organism>